<evidence type="ECO:0000313" key="2">
    <source>
        <dbReference type="Proteomes" id="UP000651728"/>
    </source>
</evidence>
<comment type="caution">
    <text evidence="1">The sequence shown here is derived from an EMBL/GenBank/DDBJ whole genome shotgun (WGS) entry which is preliminary data.</text>
</comment>
<name>A0ABQ4F813_9ACTN</name>
<dbReference type="Proteomes" id="UP000651728">
    <property type="component" value="Unassembled WGS sequence"/>
</dbReference>
<gene>
    <name evidence="1" type="ORF">Mam01_10880</name>
</gene>
<accession>A0ABQ4F813</accession>
<keyword evidence="2" id="KW-1185">Reference proteome</keyword>
<protein>
    <submittedName>
        <fullName evidence="1">Uncharacterized protein</fullName>
    </submittedName>
</protein>
<sequence>MTPYDTTVVLMSPHRTGIVGRPATATGARSAGTDRHRIVDRLFAGSSLDQLWATDRM</sequence>
<dbReference type="RefSeq" id="WP_204284327.1">
    <property type="nucleotide sequence ID" value="NZ_BAABEJ010000003.1"/>
</dbReference>
<evidence type="ECO:0000313" key="1">
    <source>
        <dbReference type="EMBL" id="GIH30924.1"/>
    </source>
</evidence>
<proteinExistence type="predicted"/>
<reference evidence="1 2" key="1">
    <citation type="submission" date="2021-01" db="EMBL/GenBank/DDBJ databases">
        <title>Whole genome shotgun sequence of Microbispora amethystogenes NBRC 101907.</title>
        <authorList>
            <person name="Komaki H."/>
            <person name="Tamura T."/>
        </authorList>
    </citation>
    <scope>NUCLEOTIDE SEQUENCE [LARGE SCALE GENOMIC DNA]</scope>
    <source>
        <strain evidence="1 2">NBRC 101907</strain>
    </source>
</reference>
<dbReference type="EMBL" id="BOOB01000007">
    <property type="protein sequence ID" value="GIH30924.1"/>
    <property type="molecule type" value="Genomic_DNA"/>
</dbReference>
<organism evidence="1 2">
    <name type="scientific">Microbispora amethystogenes</name>
    <dbReference type="NCBI Taxonomy" id="1427754"/>
    <lineage>
        <taxon>Bacteria</taxon>
        <taxon>Bacillati</taxon>
        <taxon>Actinomycetota</taxon>
        <taxon>Actinomycetes</taxon>
        <taxon>Streptosporangiales</taxon>
        <taxon>Streptosporangiaceae</taxon>
        <taxon>Microbispora</taxon>
    </lineage>
</organism>